<dbReference type="InterPro" id="IPR003594">
    <property type="entry name" value="HATPase_dom"/>
</dbReference>
<dbReference type="InterPro" id="IPR003660">
    <property type="entry name" value="HAMP_dom"/>
</dbReference>
<evidence type="ECO:0000313" key="14">
    <source>
        <dbReference type="EMBL" id="GGP09776.1"/>
    </source>
</evidence>
<protein>
    <recommendedName>
        <fullName evidence="3">histidine kinase</fullName>
        <ecNumber evidence="3">2.7.13.3</ecNumber>
    </recommendedName>
</protein>
<dbReference type="AlphaFoldDB" id="A0A918A7V9"/>
<dbReference type="EC" id="2.7.13.3" evidence="3"/>
<evidence type="ECO:0000259" key="12">
    <source>
        <dbReference type="PROSITE" id="PS50109"/>
    </source>
</evidence>
<dbReference type="PROSITE" id="PS50885">
    <property type="entry name" value="HAMP"/>
    <property type="match status" value="1"/>
</dbReference>
<evidence type="ECO:0000256" key="7">
    <source>
        <dbReference type="ARBA" id="ARBA00022777"/>
    </source>
</evidence>
<keyword evidence="4" id="KW-0597">Phosphoprotein</keyword>
<dbReference type="SMART" id="SM00388">
    <property type="entry name" value="HisKA"/>
    <property type="match status" value="1"/>
</dbReference>
<keyword evidence="9" id="KW-0902">Two-component regulatory system</keyword>
<evidence type="ECO:0000256" key="3">
    <source>
        <dbReference type="ARBA" id="ARBA00012438"/>
    </source>
</evidence>
<keyword evidence="15" id="KW-1185">Reference proteome</keyword>
<dbReference type="PANTHER" id="PTHR45436:SF5">
    <property type="entry name" value="SENSOR HISTIDINE KINASE TRCS"/>
    <property type="match status" value="1"/>
</dbReference>
<organism evidence="14 15">
    <name type="scientific">Nonomuraea glycinis</name>
    <dbReference type="NCBI Taxonomy" id="2047744"/>
    <lineage>
        <taxon>Bacteria</taxon>
        <taxon>Bacillati</taxon>
        <taxon>Actinomycetota</taxon>
        <taxon>Actinomycetes</taxon>
        <taxon>Streptosporangiales</taxon>
        <taxon>Streptosporangiaceae</taxon>
        <taxon>Nonomuraea</taxon>
    </lineage>
</organism>
<dbReference type="GO" id="GO:0000155">
    <property type="term" value="F:phosphorelay sensor kinase activity"/>
    <property type="evidence" value="ECO:0007669"/>
    <property type="project" value="InterPro"/>
</dbReference>
<comment type="caution">
    <text evidence="14">The sequence shown here is derived from an EMBL/GenBank/DDBJ whole genome shotgun (WGS) entry which is preliminary data.</text>
</comment>
<keyword evidence="5" id="KW-0808">Transferase</keyword>
<evidence type="ECO:0000256" key="10">
    <source>
        <dbReference type="ARBA" id="ARBA00023136"/>
    </source>
</evidence>
<reference evidence="14" key="2">
    <citation type="submission" date="2020-09" db="EMBL/GenBank/DDBJ databases">
        <authorList>
            <person name="Sun Q."/>
            <person name="Zhou Y."/>
        </authorList>
    </citation>
    <scope>NUCLEOTIDE SEQUENCE</scope>
    <source>
        <strain evidence="14">CGMCC 4.7430</strain>
    </source>
</reference>
<comment type="catalytic activity">
    <reaction evidence="1">
        <text>ATP + protein L-histidine = ADP + protein N-phospho-L-histidine.</text>
        <dbReference type="EC" id="2.7.13.3"/>
    </reaction>
</comment>
<feature type="domain" description="Histidine kinase" evidence="12">
    <location>
        <begin position="239"/>
        <end position="443"/>
    </location>
</feature>
<comment type="subcellular location">
    <subcellularLocation>
        <location evidence="2">Cell membrane</location>
    </subcellularLocation>
</comment>
<dbReference type="SMART" id="SM00387">
    <property type="entry name" value="HATPase_c"/>
    <property type="match status" value="1"/>
</dbReference>
<dbReference type="InterPro" id="IPR004358">
    <property type="entry name" value="Sig_transdc_His_kin-like_C"/>
</dbReference>
<dbReference type="Pfam" id="PF02518">
    <property type="entry name" value="HATPase_c"/>
    <property type="match status" value="1"/>
</dbReference>
<proteinExistence type="predicted"/>
<dbReference type="GO" id="GO:0005886">
    <property type="term" value="C:plasma membrane"/>
    <property type="evidence" value="ECO:0007669"/>
    <property type="project" value="UniProtKB-SubCell"/>
</dbReference>
<dbReference type="SUPFAM" id="SSF55874">
    <property type="entry name" value="ATPase domain of HSP90 chaperone/DNA topoisomerase II/histidine kinase"/>
    <property type="match status" value="1"/>
</dbReference>
<evidence type="ECO:0000313" key="15">
    <source>
        <dbReference type="Proteomes" id="UP000660745"/>
    </source>
</evidence>
<keyword evidence="7" id="KW-0418">Kinase</keyword>
<dbReference type="Gene3D" id="1.10.287.130">
    <property type="match status" value="1"/>
</dbReference>
<dbReference type="InterPro" id="IPR005467">
    <property type="entry name" value="His_kinase_dom"/>
</dbReference>
<dbReference type="PROSITE" id="PS50109">
    <property type="entry name" value="HIS_KIN"/>
    <property type="match status" value="1"/>
</dbReference>
<dbReference type="Pfam" id="PF00512">
    <property type="entry name" value="HisKA"/>
    <property type="match status" value="1"/>
</dbReference>
<dbReference type="PANTHER" id="PTHR45436">
    <property type="entry name" value="SENSOR HISTIDINE KINASE YKOH"/>
    <property type="match status" value="1"/>
</dbReference>
<dbReference type="RefSeq" id="WP_225277553.1">
    <property type="nucleotide sequence ID" value="NZ_BMNK01000008.1"/>
</dbReference>
<name>A0A918A7V9_9ACTN</name>
<feature type="domain" description="HAMP" evidence="13">
    <location>
        <begin position="178"/>
        <end position="231"/>
    </location>
</feature>
<evidence type="ECO:0000256" key="8">
    <source>
        <dbReference type="ARBA" id="ARBA00022989"/>
    </source>
</evidence>
<feature type="transmembrane region" description="Helical" evidence="11">
    <location>
        <begin position="12"/>
        <end position="36"/>
    </location>
</feature>
<dbReference type="Proteomes" id="UP000660745">
    <property type="component" value="Unassembled WGS sequence"/>
</dbReference>
<keyword evidence="6 11" id="KW-0812">Transmembrane</keyword>
<dbReference type="SUPFAM" id="SSF47384">
    <property type="entry name" value="Homodimeric domain of signal transducing histidine kinase"/>
    <property type="match status" value="1"/>
</dbReference>
<reference evidence="14" key="1">
    <citation type="journal article" date="2014" name="Int. J. Syst. Evol. Microbiol.">
        <title>Complete genome sequence of Corynebacterium casei LMG S-19264T (=DSM 44701T), isolated from a smear-ripened cheese.</title>
        <authorList>
            <consortium name="US DOE Joint Genome Institute (JGI-PGF)"/>
            <person name="Walter F."/>
            <person name="Albersmeier A."/>
            <person name="Kalinowski J."/>
            <person name="Ruckert C."/>
        </authorList>
    </citation>
    <scope>NUCLEOTIDE SEQUENCE</scope>
    <source>
        <strain evidence="14">CGMCC 4.7430</strain>
    </source>
</reference>
<dbReference type="SMART" id="SM00304">
    <property type="entry name" value="HAMP"/>
    <property type="match status" value="1"/>
</dbReference>
<dbReference type="InterPro" id="IPR050428">
    <property type="entry name" value="TCS_sensor_his_kinase"/>
</dbReference>
<evidence type="ECO:0000256" key="4">
    <source>
        <dbReference type="ARBA" id="ARBA00022553"/>
    </source>
</evidence>
<evidence type="ECO:0000256" key="11">
    <source>
        <dbReference type="SAM" id="Phobius"/>
    </source>
</evidence>
<dbReference type="PRINTS" id="PR00344">
    <property type="entry name" value="BCTRLSENSOR"/>
</dbReference>
<dbReference type="InterPro" id="IPR036890">
    <property type="entry name" value="HATPase_C_sf"/>
</dbReference>
<evidence type="ECO:0000256" key="2">
    <source>
        <dbReference type="ARBA" id="ARBA00004236"/>
    </source>
</evidence>
<evidence type="ECO:0000256" key="6">
    <source>
        <dbReference type="ARBA" id="ARBA00022692"/>
    </source>
</evidence>
<evidence type="ECO:0000256" key="1">
    <source>
        <dbReference type="ARBA" id="ARBA00000085"/>
    </source>
</evidence>
<dbReference type="CDD" id="cd00082">
    <property type="entry name" value="HisKA"/>
    <property type="match status" value="1"/>
</dbReference>
<dbReference type="Gene3D" id="3.30.565.10">
    <property type="entry name" value="Histidine kinase-like ATPase, C-terminal domain"/>
    <property type="match status" value="1"/>
</dbReference>
<keyword evidence="10 11" id="KW-0472">Membrane</keyword>
<dbReference type="EMBL" id="BMNK01000008">
    <property type="protein sequence ID" value="GGP09776.1"/>
    <property type="molecule type" value="Genomic_DNA"/>
</dbReference>
<evidence type="ECO:0000256" key="5">
    <source>
        <dbReference type="ARBA" id="ARBA00022679"/>
    </source>
</evidence>
<evidence type="ECO:0000256" key="9">
    <source>
        <dbReference type="ARBA" id="ARBA00023012"/>
    </source>
</evidence>
<dbReference type="InterPro" id="IPR036097">
    <property type="entry name" value="HisK_dim/P_sf"/>
</dbReference>
<sequence>MIKRFGTSVRARLTVLATVAMALLCVVVSSLVLYIVHATAAEGQRAAVTNAALRVIHLIERDRLPDVLRSGQPSIQAIDGQGRVASSTPDLAGAPRMSTLEPPRGTRLLQERCDLPPFPGQCNVLAVFRAYRSSGDWLVYSTEKMIPWYVTPSLPTALLVLSFGLVALTWFGVSRIVADTLAPVDRIRTYLAEIAAGGGGMRVPVPATDDEIRALAVTANDTLERLEAAMEQQRRFASDASHDLRSPITAMRTRIEEALLYPEDTDWPATGQALLASLERLQALVADLLTLAKLDAGTLAAKDPVDLAELVTMETARHRSKLMVITLQSGVTVTGDRLRLARLLTNLLDNAERHAEKMIYVSVRKNDQATLEVLDDGGGIAPEQREEVFRRFTRLDASRSRDAGGTGLGLAIARDVAETHGGTLTIEDSDSGARFVLRLPLRQD</sequence>
<accession>A0A918A7V9</accession>
<evidence type="ECO:0000259" key="13">
    <source>
        <dbReference type="PROSITE" id="PS50885"/>
    </source>
</evidence>
<gene>
    <name evidence="14" type="ORF">GCM10012278_46780</name>
</gene>
<keyword evidence="8 11" id="KW-1133">Transmembrane helix</keyword>
<dbReference type="InterPro" id="IPR003661">
    <property type="entry name" value="HisK_dim/P_dom"/>
</dbReference>